<evidence type="ECO:0000313" key="3">
    <source>
        <dbReference type="EMBL" id="MCA9758052.1"/>
    </source>
</evidence>
<comment type="caution">
    <text evidence="3">The sequence shown here is derived from an EMBL/GenBank/DDBJ whole genome shotgun (WGS) entry which is preliminary data.</text>
</comment>
<evidence type="ECO:0000259" key="2">
    <source>
        <dbReference type="Pfam" id="PF08327"/>
    </source>
</evidence>
<reference evidence="3" key="1">
    <citation type="submission" date="2020-04" db="EMBL/GenBank/DDBJ databases">
        <authorList>
            <person name="Zhang T."/>
        </authorList>
    </citation>
    <scope>NUCLEOTIDE SEQUENCE</scope>
    <source>
        <strain evidence="3">HKST-UBA02</strain>
    </source>
</reference>
<feature type="domain" description="Activator of Hsp90 ATPase homologue 1/2-like C-terminal" evidence="2">
    <location>
        <begin position="167"/>
        <end position="294"/>
    </location>
</feature>
<comment type="similarity">
    <text evidence="1">Belongs to the AHA1 family.</text>
</comment>
<dbReference type="SUPFAM" id="SSF55961">
    <property type="entry name" value="Bet v1-like"/>
    <property type="match status" value="2"/>
</dbReference>
<dbReference type="InterPro" id="IPR023393">
    <property type="entry name" value="START-like_dom_sf"/>
</dbReference>
<organism evidence="3 4">
    <name type="scientific">Eiseniibacteriota bacterium</name>
    <dbReference type="NCBI Taxonomy" id="2212470"/>
    <lineage>
        <taxon>Bacteria</taxon>
        <taxon>Candidatus Eiseniibacteriota</taxon>
    </lineage>
</organism>
<evidence type="ECO:0000256" key="1">
    <source>
        <dbReference type="ARBA" id="ARBA00006817"/>
    </source>
</evidence>
<sequence>MSEYRYEYLFPVPLSGSREEIFRAMTTAECLREWFAEHAEIGTAVGEPFRFWGRFTYGLPSREQADQQIRGWQVNDRVSFSWRLLDRDTDVTWSVIEERGDDGPVQKFKVTHSFPTLPDQSRPEALIDDLWRIYTGCLCFYLKGDQDFYRPDFGDDSPEVRCELVINAPPSRVFAALIEPDQIKKWFPAPNPSVDPRVGGEYGFGLSYEVDGEKVEPPPMTISAFEPDHVLEMNWPDWRTDPNVPDQTIRWELTNLGDGRTRLLLRHFGFTRAVDVSDYPFGWQEFLDKIQQVAEGQA</sequence>
<name>A0A956NFX3_UNCEI</name>
<evidence type="ECO:0000313" key="4">
    <source>
        <dbReference type="Proteomes" id="UP000739538"/>
    </source>
</evidence>
<dbReference type="Proteomes" id="UP000739538">
    <property type="component" value="Unassembled WGS sequence"/>
</dbReference>
<dbReference type="InterPro" id="IPR013538">
    <property type="entry name" value="ASHA1/2-like_C"/>
</dbReference>
<dbReference type="Pfam" id="PF08327">
    <property type="entry name" value="AHSA1"/>
    <property type="match status" value="2"/>
</dbReference>
<accession>A0A956NFX3</accession>
<gene>
    <name evidence="3" type="ORF">KDA27_19825</name>
</gene>
<dbReference type="Gene3D" id="3.30.530.20">
    <property type="match status" value="2"/>
</dbReference>
<protein>
    <submittedName>
        <fullName evidence="3">SRPBCC domain-containing protein</fullName>
    </submittedName>
</protein>
<proteinExistence type="inferred from homology"/>
<dbReference type="AlphaFoldDB" id="A0A956NFX3"/>
<dbReference type="EMBL" id="JAGQHS010000139">
    <property type="protein sequence ID" value="MCA9758052.1"/>
    <property type="molecule type" value="Genomic_DNA"/>
</dbReference>
<feature type="domain" description="Activator of Hsp90 ATPase homologue 1/2-like C-terminal" evidence="2">
    <location>
        <begin position="17"/>
        <end position="99"/>
    </location>
</feature>
<reference evidence="3" key="2">
    <citation type="journal article" date="2021" name="Microbiome">
        <title>Successional dynamics and alternative stable states in a saline activated sludge microbial community over 9 years.</title>
        <authorList>
            <person name="Wang Y."/>
            <person name="Ye J."/>
            <person name="Ju F."/>
            <person name="Liu L."/>
            <person name="Boyd J.A."/>
            <person name="Deng Y."/>
            <person name="Parks D.H."/>
            <person name="Jiang X."/>
            <person name="Yin X."/>
            <person name="Woodcroft B.J."/>
            <person name="Tyson G.W."/>
            <person name="Hugenholtz P."/>
            <person name="Polz M.F."/>
            <person name="Zhang T."/>
        </authorList>
    </citation>
    <scope>NUCLEOTIDE SEQUENCE</scope>
    <source>
        <strain evidence="3">HKST-UBA02</strain>
    </source>
</reference>